<dbReference type="Pfam" id="PF20459">
    <property type="entry name" value="DUF6712"/>
    <property type="match status" value="2"/>
</dbReference>
<keyword evidence="2" id="KW-1185">Reference proteome</keyword>
<dbReference type="EMBL" id="JBHUPA010000002">
    <property type="protein sequence ID" value="MFD2961380.1"/>
    <property type="molecule type" value="Genomic_DNA"/>
</dbReference>
<name>A0ABW6AVZ3_9SPHI</name>
<evidence type="ECO:0000313" key="1">
    <source>
        <dbReference type="EMBL" id="MFD2961380.1"/>
    </source>
</evidence>
<gene>
    <name evidence="1" type="ORF">ACFS6J_06270</name>
</gene>
<organism evidence="1 2">
    <name type="scientific">Olivibacter jilunii</name>
    <dbReference type="NCBI Taxonomy" id="985016"/>
    <lineage>
        <taxon>Bacteria</taxon>
        <taxon>Pseudomonadati</taxon>
        <taxon>Bacteroidota</taxon>
        <taxon>Sphingobacteriia</taxon>
        <taxon>Sphingobacteriales</taxon>
        <taxon>Sphingobacteriaceae</taxon>
        <taxon>Olivibacter</taxon>
    </lineage>
</organism>
<dbReference type="InterPro" id="IPR046558">
    <property type="entry name" value="DUF6712"/>
</dbReference>
<dbReference type="Proteomes" id="UP001597560">
    <property type="component" value="Unassembled WGS sequence"/>
</dbReference>
<reference evidence="2" key="1">
    <citation type="journal article" date="2019" name="Int. J. Syst. Evol. Microbiol.">
        <title>The Global Catalogue of Microorganisms (GCM) 10K type strain sequencing project: providing services to taxonomists for standard genome sequencing and annotation.</title>
        <authorList>
            <consortium name="The Broad Institute Genomics Platform"/>
            <consortium name="The Broad Institute Genome Sequencing Center for Infectious Disease"/>
            <person name="Wu L."/>
            <person name="Ma J."/>
        </authorList>
    </citation>
    <scope>NUCLEOTIDE SEQUENCE [LARGE SCALE GENOMIC DNA]</scope>
    <source>
        <strain evidence="2">KCTC 23098</strain>
    </source>
</reference>
<accession>A0ABW6AVZ3</accession>
<dbReference type="RefSeq" id="WP_377609548.1">
    <property type="nucleotide sequence ID" value="NZ_JBHUPA010000002.1"/>
</dbReference>
<evidence type="ECO:0000313" key="2">
    <source>
        <dbReference type="Proteomes" id="UP001597560"/>
    </source>
</evidence>
<proteinExistence type="predicted"/>
<comment type="caution">
    <text evidence="1">The sequence shown here is derived from an EMBL/GenBank/DDBJ whole genome shotgun (WGS) entry which is preliminary data.</text>
</comment>
<sequence length="333" mass="38628">MKSLITTIEEMQMYLSFNKSIGFGKLKPHVERTQREKMQSLLGKDLYDELASAYESANNKVDGMPEHMQELMQNIQDAITNIVFLSFLAQGQLVLGDSGFRLAVNENEKTAFQWQIEDFKYQLGLDGFNALDRVLSYLEKNKDSFPNWSISEAYFEQKKYLVDTAVKFNDHYYINDSRMTYLSVRYIMNRIEQHVVKPLYGTKLFNKIKEKFKIGTMSSAEKYLLTNHLEPGITLLTVAKGVIERSLNLLDAGVSVNLYSYYANLKIYDKKLRSLDDKSDMVQQLQDDGNAFLQAGKDYVEQHKDEFPEYEESDLPISIFQIINNEDRKFFGV</sequence>
<protein>
    <submittedName>
        <fullName evidence="1">DUF6712 family protein</fullName>
    </submittedName>
</protein>